<protein>
    <submittedName>
        <fullName evidence="2">DUF1440 domain-containing protein</fullName>
    </submittedName>
</protein>
<dbReference type="InterPro" id="IPR009898">
    <property type="entry name" value="DUF1440"/>
</dbReference>
<organism evidence="2 3">
    <name type="scientific">Xenorhabdus littoralis</name>
    <dbReference type="NCBI Taxonomy" id="2582835"/>
    <lineage>
        <taxon>Bacteria</taxon>
        <taxon>Pseudomonadati</taxon>
        <taxon>Pseudomonadota</taxon>
        <taxon>Gammaproteobacteria</taxon>
        <taxon>Enterobacterales</taxon>
        <taxon>Morganellaceae</taxon>
        <taxon>Xenorhabdus</taxon>
    </lineage>
</organism>
<feature type="transmembrane region" description="Helical" evidence="1">
    <location>
        <begin position="12"/>
        <end position="32"/>
    </location>
</feature>
<comment type="caution">
    <text evidence="2">The sequence shown here is derived from an EMBL/GenBank/DDBJ whole genome shotgun (WGS) entry which is preliminary data.</text>
</comment>
<proteinExistence type="predicted"/>
<accession>A0ABU4SIJ8</accession>
<feature type="transmembrane region" description="Helical" evidence="1">
    <location>
        <begin position="141"/>
        <end position="158"/>
    </location>
</feature>
<keyword evidence="1" id="KW-1133">Transmembrane helix</keyword>
<sequence>MSSFLSVNKRNSRHYGIALWAGFLGGNIASLVKWGTENLMPPRIPGSAIPPAEMLQAWGGKVNDMVYPYSGHLVNWGVAGVHHLFSIILAIFYSLIAEIFPIVKLWNGAVFSFIVAIVFHGIILPIYGWAPPVWALSFDEIFSEIVGSVLWIWTIEIFRHDIRYRMTRNLSHKLQ</sequence>
<dbReference type="Proteomes" id="UP001271640">
    <property type="component" value="Unassembled WGS sequence"/>
</dbReference>
<reference evidence="3" key="1">
    <citation type="journal article" date="2024" name="Toxins">
        <title>Genome Sequence Analysis of Native Xenorhabdus Strains Isolated from Entomopathogenic Nematodes in Argentina.</title>
        <authorList>
            <person name="Palma L."/>
            <person name="Frizzo L."/>
            <person name="Kaiser S."/>
            <person name="Berry C."/>
            <person name="Caballero P."/>
            <person name="Bode H.B."/>
            <person name="Del Valle E.E."/>
        </authorList>
    </citation>
    <scope>NUCLEOTIDE SEQUENCE [LARGE SCALE GENOMIC DNA]</scope>
    <source>
        <strain evidence="3">Reich</strain>
    </source>
</reference>
<evidence type="ECO:0000256" key="1">
    <source>
        <dbReference type="SAM" id="Phobius"/>
    </source>
</evidence>
<evidence type="ECO:0000313" key="3">
    <source>
        <dbReference type="Proteomes" id="UP001271640"/>
    </source>
</evidence>
<dbReference type="RefSeq" id="WP_319925218.1">
    <property type="nucleotide sequence ID" value="NZ_VCDP01000015.1"/>
</dbReference>
<name>A0ABU4SIJ8_9GAMM</name>
<gene>
    <name evidence="2" type="ORF">FE394_04520</name>
</gene>
<dbReference type="EMBL" id="VCDP01000015">
    <property type="protein sequence ID" value="MDX7998478.1"/>
    <property type="molecule type" value="Genomic_DNA"/>
</dbReference>
<keyword evidence="1" id="KW-0812">Transmembrane</keyword>
<keyword evidence="3" id="KW-1185">Reference proteome</keyword>
<keyword evidence="1" id="KW-0472">Membrane</keyword>
<evidence type="ECO:0000313" key="2">
    <source>
        <dbReference type="EMBL" id="MDX7998478.1"/>
    </source>
</evidence>
<feature type="transmembrane region" description="Helical" evidence="1">
    <location>
        <begin position="108"/>
        <end position="129"/>
    </location>
</feature>
<dbReference type="Pfam" id="PF07274">
    <property type="entry name" value="DUF1440"/>
    <property type="match status" value="1"/>
</dbReference>
<feature type="transmembrane region" description="Helical" evidence="1">
    <location>
        <begin position="73"/>
        <end position="96"/>
    </location>
</feature>